<sequence length="67" mass="7347">MAKAWTMLGTHVIISPKMMCVIGMQQLGHLPGGAAGKNKCNLKGMCKFLNKHSNHAWPCHKDADTEK</sequence>
<reference evidence="1" key="1">
    <citation type="submission" date="2017-08" db="EMBL/GenBank/DDBJ databases">
        <authorList>
            <person name="Polle J.E."/>
            <person name="Barry K."/>
            <person name="Cushman J."/>
            <person name="Schmutz J."/>
            <person name="Tran D."/>
            <person name="Hathwaick L.T."/>
            <person name="Yim W.C."/>
            <person name="Jenkins J."/>
            <person name="Mckie-Krisberg Z.M."/>
            <person name="Prochnik S."/>
            <person name="Lindquist E."/>
            <person name="Dockter R.B."/>
            <person name="Adam C."/>
            <person name="Molina H."/>
            <person name="Bunkerborg J."/>
            <person name="Jin E."/>
            <person name="Buchheim M."/>
            <person name="Magnuson J."/>
        </authorList>
    </citation>
    <scope>NUCLEOTIDE SEQUENCE</scope>
    <source>
        <strain evidence="1">CCAP 19/18</strain>
    </source>
</reference>
<dbReference type="Proteomes" id="UP000815325">
    <property type="component" value="Unassembled WGS sequence"/>
</dbReference>
<comment type="caution">
    <text evidence="1">The sequence shown here is derived from an EMBL/GenBank/DDBJ whole genome shotgun (WGS) entry which is preliminary data.</text>
</comment>
<evidence type="ECO:0000313" key="2">
    <source>
        <dbReference type="Proteomes" id="UP000815325"/>
    </source>
</evidence>
<protein>
    <recommendedName>
        <fullName evidence="3">Encoded protein</fullName>
    </recommendedName>
</protein>
<organism evidence="1 2">
    <name type="scientific">Dunaliella salina</name>
    <name type="common">Green alga</name>
    <name type="synonym">Protococcus salinus</name>
    <dbReference type="NCBI Taxonomy" id="3046"/>
    <lineage>
        <taxon>Eukaryota</taxon>
        <taxon>Viridiplantae</taxon>
        <taxon>Chlorophyta</taxon>
        <taxon>core chlorophytes</taxon>
        <taxon>Chlorophyceae</taxon>
        <taxon>CS clade</taxon>
        <taxon>Chlamydomonadales</taxon>
        <taxon>Dunaliellaceae</taxon>
        <taxon>Dunaliella</taxon>
    </lineage>
</organism>
<gene>
    <name evidence="1" type="ORF">DUNSADRAFT_9799</name>
</gene>
<accession>A0ABQ7GGQ5</accession>
<dbReference type="EMBL" id="MU069792">
    <property type="protein sequence ID" value="KAF5833775.1"/>
    <property type="molecule type" value="Genomic_DNA"/>
</dbReference>
<keyword evidence="2" id="KW-1185">Reference proteome</keyword>
<evidence type="ECO:0000313" key="1">
    <source>
        <dbReference type="EMBL" id="KAF5833775.1"/>
    </source>
</evidence>
<proteinExistence type="predicted"/>
<name>A0ABQ7GGQ5_DUNSA</name>
<evidence type="ECO:0008006" key="3">
    <source>
        <dbReference type="Google" id="ProtNLM"/>
    </source>
</evidence>